<evidence type="ECO:0000313" key="2">
    <source>
        <dbReference type="Proteomes" id="UP000220034"/>
    </source>
</evidence>
<protein>
    <submittedName>
        <fullName evidence="1">Uncharacterized protein</fullName>
    </submittedName>
</protein>
<proteinExistence type="predicted"/>
<name>A0A2C9CMS1_9RHOB</name>
<dbReference type="AlphaFoldDB" id="A0A2C9CMS1"/>
<accession>A0A2C9CMS1</accession>
<dbReference type="OrthoDB" id="7820657at2"/>
<organism evidence="1 2">
    <name type="scientific">Pontivivens marinum</name>
    <dbReference type="NCBI Taxonomy" id="1690039"/>
    <lineage>
        <taxon>Bacteria</taxon>
        <taxon>Pseudomonadati</taxon>
        <taxon>Pseudomonadota</taxon>
        <taxon>Alphaproteobacteria</taxon>
        <taxon>Rhodobacterales</taxon>
        <taxon>Paracoccaceae</taxon>
        <taxon>Pontivivens</taxon>
    </lineage>
</organism>
<dbReference type="RefSeq" id="WP_097928175.1">
    <property type="nucleotide sequence ID" value="NZ_OCTN01000001.1"/>
</dbReference>
<dbReference type="Proteomes" id="UP000220034">
    <property type="component" value="Unassembled WGS sequence"/>
</dbReference>
<gene>
    <name evidence="1" type="ORF">SAMN06273572_101452</name>
</gene>
<sequence length="286" mass="33067">MIFASVSQFLAESGSLPGREPVAIIFVEDVSEVAATVSHHLRLGFVQVLLVGRLAVDAAIPDGEAITRIDEPVRSRDDAIAILNRLIDRLAGRWVYWGFNAEFLFYPYMESRKISDLTTFMTEERRDHVFGYSVDLYAADLDRAQDGVSRQNAHFDGSGYYGFHRYRDGQELDRQFDIFGGLTWRYEEFVPWERRRIDRVSLFRAIEGLRISDDLILSVPEMNTLSCPWHHNVTVAVASFRVAKSLKRNPGSMFEIETFMWRRSTPFEWRSEQLLELGIIEPGQWF</sequence>
<keyword evidence="2" id="KW-1185">Reference proteome</keyword>
<dbReference type="EMBL" id="OCTN01000001">
    <property type="protein sequence ID" value="SOH92604.1"/>
    <property type="molecule type" value="Genomic_DNA"/>
</dbReference>
<reference evidence="2" key="1">
    <citation type="submission" date="2017-09" db="EMBL/GenBank/DDBJ databases">
        <authorList>
            <person name="Varghese N."/>
            <person name="Submissions S."/>
        </authorList>
    </citation>
    <scope>NUCLEOTIDE SEQUENCE [LARGE SCALE GENOMIC DNA]</scope>
    <source>
        <strain evidence="2">C7</strain>
    </source>
</reference>
<evidence type="ECO:0000313" key="1">
    <source>
        <dbReference type="EMBL" id="SOH92604.1"/>
    </source>
</evidence>